<dbReference type="Gene3D" id="3.40.630.30">
    <property type="match status" value="1"/>
</dbReference>
<sequence>MRKVNLTMLTIEISREGGSLSGYVVDASEPNIGNYLEQHSNFAELVTHRLRAYGERVALLRNMSVDEGQRGNGIGTQLVSEFMEEAGNAGATVYMLICDINEGQAPGFDLKAWYESFGFVAAMDTSEGPLMLMPEYLAEEMVGFGRDE</sequence>
<feature type="domain" description="N-acetyltransferase" evidence="1">
    <location>
        <begin position="52"/>
        <end position="120"/>
    </location>
</feature>
<dbReference type="InterPro" id="IPR016181">
    <property type="entry name" value="Acyl_CoA_acyltransferase"/>
</dbReference>
<gene>
    <name evidence="2" type="ORF">PVE_R2G1013</name>
</gene>
<dbReference type="GO" id="GO:0016747">
    <property type="term" value="F:acyltransferase activity, transferring groups other than amino-acyl groups"/>
    <property type="evidence" value="ECO:0007669"/>
    <property type="project" value="InterPro"/>
</dbReference>
<reference evidence="3" key="1">
    <citation type="submission" date="2016-07" db="EMBL/GenBank/DDBJ databases">
        <authorList>
            <person name="Florea S."/>
            <person name="Webb J.S."/>
            <person name="Jaromczyk J."/>
            <person name="Schardl C.L."/>
        </authorList>
    </citation>
    <scope>NUCLEOTIDE SEQUENCE [LARGE SCALE GENOMIC DNA]</scope>
    <source>
        <strain evidence="3">1YdBTEX2</strain>
    </source>
</reference>
<evidence type="ECO:0000259" key="1">
    <source>
        <dbReference type="Pfam" id="PF13508"/>
    </source>
</evidence>
<dbReference type="InterPro" id="IPR000182">
    <property type="entry name" value="GNAT_dom"/>
</dbReference>
<dbReference type="Pfam" id="PF13508">
    <property type="entry name" value="Acetyltransf_7"/>
    <property type="match status" value="1"/>
</dbReference>
<protein>
    <recommendedName>
        <fullName evidence="1">N-acetyltransferase domain-containing protein</fullName>
    </recommendedName>
</protein>
<dbReference type="SUPFAM" id="SSF55729">
    <property type="entry name" value="Acyl-CoA N-acyltransferases (Nat)"/>
    <property type="match status" value="1"/>
</dbReference>
<name>A0A1D3K9Q4_PSEVE</name>
<organism evidence="2 3">
    <name type="scientific">Pseudomonas veronii 1YdBTEX2</name>
    <dbReference type="NCBI Taxonomy" id="1295141"/>
    <lineage>
        <taxon>Bacteria</taxon>
        <taxon>Pseudomonadati</taxon>
        <taxon>Pseudomonadota</taxon>
        <taxon>Gammaproteobacteria</taxon>
        <taxon>Pseudomonadales</taxon>
        <taxon>Pseudomonadaceae</taxon>
        <taxon>Pseudomonas</taxon>
    </lineage>
</organism>
<proteinExistence type="predicted"/>
<dbReference type="EMBL" id="LT599584">
    <property type="protein sequence ID" value="SBW85038.1"/>
    <property type="molecule type" value="Genomic_DNA"/>
</dbReference>
<dbReference type="AlphaFoldDB" id="A0A1D3K9Q4"/>
<dbReference type="CDD" id="cd04301">
    <property type="entry name" value="NAT_SF"/>
    <property type="match status" value="1"/>
</dbReference>
<evidence type="ECO:0000313" key="3">
    <source>
        <dbReference type="Proteomes" id="UP000245431"/>
    </source>
</evidence>
<evidence type="ECO:0000313" key="2">
    <source>
        <dbReference type="EMBL" id="SBW85038.1"/>
    </source>
</evidence>
<accession>A0A1D3K9Q4</accession>
<dbReference type="Proteomes" id="UP000245431">
    <property type="component" value="Chromosome PVE_r2"/>
</dbReference>